<organism evidence="3 4">
    <name type="scientific">Methylomusa anaerophila</name>
    <dbReference type="NCBI Taxonomy" id="1930071"/>
    <lineage>
        <taxon>Bacteria</taxon>
        <taxon>Bacillati</taxon>
        <taxon>Bacillota</taxon>
        <taxon>Negativicutes</taxon>
        <taxon>Selenomonadales</taxon>
        <taxon>Sporomusaceae</taxon>
        <taxon>Methylomusa</taxon>
    </lineage>
</organism>
<feature type="region of interest" description="Disordered" evidence="1">
    <location>
        <begin position="151"/>
        <end position="172"/>
    </location>
</feature>
<name>A0A348AII5_9FIRM</name>
<dbReference type="OrthoDB" id="2630173at2"/>
<dbReference type="InterPro" id="IPR013320">
    <property type="entry name" value="ConA-like_dom_sf"/>
</dbReference>
<evidence type="ECO:0000256" key="1">
    <source>
        <dbReference type="SAM" id="MobiDB-lite"/>
    </source>
</evidence>
<proteinExistence type="predicted"/>
<dbReference type="InterPro" id="IPR000250">
    <property type="entry name" value="Peptidase_G1"/>
</dbReference>
<feature type="chain" id="PRO_5016625332" evidence="2">
    <location>
        <begin position="32"/>
        <end position="392"/>
    </location>
</feature>
<feature type="region of interest" description="Disordered" evidence="1">
    <location>
        <begin position="35"/>
        <end position="115"/>
    </location>
</feature>
<feature type="signal peptide" evidence="2">
    <location>
        <begin position="1"/>
        <end position="31"/>
    </location>
</feature>
<dbReference type="AlphaFoldDB" id="A0A348AII5"/>
<dbReference type="GO" id="GO:0070007">
    <property type="term" value="F:glutamic-type endopeptidase activity"/>
    <property type="evidence" value="ECO:0007669"/>
    <property type="project" value="InterPro"/>
</dbReference>
<keyword evidence="2" id="KW-0732">Signal</keyword>
<dbReference type="Proteomes" id="UP000276437">
    <property type="component" value="Chromosome"/>
</dbReference>
<keyword evidence="4" id="KW-1185">Reference proteome</keyword>
<dbReference type="EMBL" id="AP018449">
    <property type="protein sequence ID" value="BBB90883.1"/>
    <property type="molecule type" value="Genomic_DNA"/>
</dbReference>
<evidence type="ECO:0000313" key="3">
    <source>
        <dbReference type="EMBL" id="BBB90883.1"/>
    </source>
</evidence>
<reference evidence="3 4" key="1">
    <citation type="journal article" date="2018" name="Int. J. Syst. Evol. Microbiol.">
        <title>Methylomusa anaerophila gen. nov., sp. nov., an anaerobic methanol-utilizing bacterium isolated from a microbial fuel cell.</title>
        <authorList>
            <person name="Amano N."/>
            <person name="Yamamuro A."/>
            <person name="Miyahara M."/>
            <person name="Kouzuma A."/>
            <person name="Abe T."/>
            <person name="Watanabe K."/>
        </authorList>
    </citation>
    <scope>NUCLEOTIDE SEQUENCE [LARGE SCALE GENOMIC DNA]</scope>
    <source>
        <strain evidence="3 4">MMFC1</strain>
    </source>
</reference>
<accession>A0A348AII5</accession>
<dbReference type="KEGG" id="mana:MAMMFC1_01550"/>
<dbReference type="RefSeq" id="WP_126307860.1">
    <property type="nucleotide sequence ID" value="NZ_AP018449.1"/>
</dbReference>
<dbReference type="Gene3D" id="2.60.120.700">
    <property type="entry name" value="Peptidase G1"/>
    <property type="match status" value="1"/>
</dbReference>
<dbReference type="GO" id="GO:0006508">
    <property type="term" value="P:proteolysis"/>
    <property type="evidence" value="ECO:0007669"/>
    <property type="project" value="InterPro"/>
</dbReference>
<evidence type="ECO:0000256" key="2">
    <source>
        <dbReference type="SAM" id="SignalP"/>
    </source>
</evidence>
<dbReference type="InterPro" id="IPR038656">
    <property type="entry name" value="Peptidase_G1_sf"/>
</dbReference>
<feature type="compositionally biased region" description="Basic and acidic residues" evidence="1">
    <location>
        <begin position="36"/>
        <end position="95"/>
    </location>
</feature>
<dbReference type="Pfam" id="PF01828">
    <property type="entry name" value="Peptidase_A4"/>
    <property type="match status" value="1"/>
</dbReference>
<dbReference type="SUPFAM" id="SSF49899">
    <property type="entry name" value="Concanavalin A-like lectins/glucanases"/>
    <property type="match status" value="1"/>
</dbReference>
<sequence length="392" mass="43516">MKKKDLFKTTITCLIMLLALTLISIDIQTYAQGTTETKETKVIEEPITKEPTDNKDTKETKDNKETKNTKETKTEPEAVTKEPKSVQEPGTKGDESIQEPGTKGGENVQEPGMKLQPVTVKELGITDEDAKNQIIKRHGEDLAKHMQLRVKGPLSSEPQQKNSKFSEIRFSKPATDKKANNFSGYISDIPKGTLLGAEGRFNVPQVTNDGLLSAWVGVADATPDQPKVVQAGVEFSSYRQAWVEFFPGEPLWVPAEFSINPGDSIYIDVAQDTMSGAWTILIINETTKKWYCDGFSTDVKFDAKQACWILEVPTAKDQTGQFISPPPTHADITHFTKAGWEKGQSYTVSRINDDSIEALYRFSLTDKHDSILFSPSNINPDGMSFDVNTSIK</sequence>
<evidence type="ECO:0000313" key="4">
    <source>
        <dbReference type="Proteomes" id="UP000276437"/>
    </source>
</evidence>
<protein>
    <submittedName>
        <fullName evidence="3">Uncharacterized protein</fullName>
    </submittedName>
</protein>
<gene>
    <name evidence="3" type="ORF">MAMMFC1_01550</name>
</gene>